<dbReference type="RefSeq" id="WP_065611808.1">
    <property type="nucleotide sequence ID" value="NZ_CAWMPN010000023.1"/>
</dbReference>
<proteinExistence type="predicted"/>
<evidence type="ECO:0000313" key="2">
    <source>
        <dbReference type="Proteomes" id="UP000093523"/>
    </source>
</evidence>
<evidence type="ECO:0000313" key="1">
    <source>
        <dbReference type="EMBL" id="OCH19094.1"/>
    </source>
</evidence>
<dbReference type="AlphaFoldDB" id="A0A1B9NW13"/>
<accession>A0A1B9NW13</accession>
<dbReference type="EMBL" id="MAJU01000023">
    <property type="protein sequence ID" value="OCH19094.1"/>
    <property type="molecule type" value="Genomic_DNA"/>
</dbReference>
<protein>
    <submittedName>
        <fullName evidence="1">Uncharacterized protein</fullName>
    </submittedName>
</protein>
<organism evidence="1 2">
    <name type="scientific">Aliivibrio logei</name>
    <name type="common">Vibrio logei</name>
    <dbReference type="NCBI Taxonomy" id="688"/>
    <lineage>
        <taxon>Bacteria</taxon>
        <taxon>Pseudomonadati</taxon>
        <taxon>Pseudomonadota</taxon>
        <taxon>Gammaproteobacteria</taxon>
        <taxon>Vibrionales</taxon>
        <taxon>Vibrionaceae</taxon>
        <taxon>Aliivibrio</taxon>
    </lineage>
</organism>
<sequence>MYNKEYKLLAQEGHLTMTSLLGGLNSIRRANIDENHRGLFYLGLFELATGFERLFKIVLILDHKISNKCQTPTNQELRSFGHDIEKLYAKCVECSSNYSLHSEISLNDKQKQIIEVLAKFAKGSRYYNLDELTENNKNDDPIGLWLDVIDRHVWGLRSDVRKRIEQDAITFIDRNGLATNWKQNINGDWITILEFTYLRHTTEKASYHVVWSIIDMLRPFYYVLQYQTYRIHQLNVDNNASNEVPHMYEFFPFFLTPKSSVLRKKKWAWGE</sequence>
<reference evidence="1 2" key="1">
    <citation type="submission" date="2016-06" db="EMBL/GenBank/DDBJ databases">
        <authorList>
            <person name="Kjaerup R.B."/>
            <person name="Dalgaard T.S."/>
            <person name="Juul-Madsen H.R."/>
        </authorList>
    </citation>
    <scope>NUCLEOTIDE SEQUENCE [LARGE SCALE GENOMIC DNA]</scope>
    <source>
        <strain evidence="1 2">1S159</strain>
    </source>
</reference>
<comment type="caution">
    <text evidence="1">The sequence shown here is derived from an EMBL/GenBank/DDBJ whole genome shotgun (WGS) entry which is preliminary data.</text>
</comment>
<dbReference type="Proteomes" id="UP000093523">
    <property type="component" value="Unassembled WGS sequence"/>
</dbReference>
<dbReference type="STRING" id="688.A6E04_16920"/>
<gene>
    <name evidence="1" type="ORF">A6E04_16920</name>
</gene>
<name>A0A1B9NW13_ALILO</name>
<dbReference type="OrthoDB" id="5918660at2"/>